<evidence type="ECO:0008006" key="3">
    <source>
        <dbReference type="Google" id="ProtNLM"/>
    </source>
</evidence>
<sequence>MEITTKLKRYMVAVHKCCLHGPEYIGSIAQERCVSHYFTTHPLVNATYNGPFRSHQDMVEGIFQHSHSHRCPRYVEWPREIAQGLDTKGYGIRFTQGDLRPKNIIVHRNGDGLDVANY</sequence>
<comment type="caution">
    <text evidence="1">The sequence shown here is derived from an EMBL/GenBank/DDBJ whole genome shotgun (WGS) entry which is preliminary data.</text>
</comment>
<accession>A0A9P4IVU8</accession>
<keyword evidence="2" id="KW-1185">Reference proteome</keyword>
<evidence type="ECO:0000313" key="1">
    <source>
        <dbReference type="EMBL" id="KAF2147814.1"/>
    </source>
</evidence>
<dbReference type="EMBL" id="ML996095">
    <property type="protein sequence ID" value="KAF2147814.1"/>
    <property type="molecule type" value="Genomic_DNA"/>
</dbReference>
<dbReference type="AlphaFoldDB" id="A0A9P4IVU8"/>
<proteinExistence type="predicted"/>
<organism evidence="1 2">
    <name type="scientific">Myriangium duriaei CBS 260.36</name>
    <dbReference type="NCBI Taxonomy" id="1168546"/>
    <lineage>
        <taxon>Eukaryota</taxon>
        <taxon>Fungi</taxon>
        <taxon>Dikarya</taxon>
        <taxon>Ascomycota</taxon>
        <taxon>Pezizomycotina</taxon>
        <taxon>Dothideomycetes</taxon>
        <taxon>Dothideomycetidae</taxon>
        <taxon>Myriangiales</taxon>
        <taxon>Myriangiaceae</taxon>
        <taxon>Myriangium</taxon>
    </lineage>
</organism>
<dbReference type="OrthoDB" id="4177236at2759"/>
<reference evidence="1" key="1">
    <citation type="journal article" date="2020" name="Stud. Mycol.">
        <title>101 Dothideomycetes genomes: a test case for predicting lifestyles and emergence of pathogens.</title>
        <authorList>
            <person name="Haridas S."/>
            <person name="Albert R."/>
            <person name="Binder M."/>
            <person name="Bloem J."/>
            <person name="Labutti K."/>
            <person name="Salamov A."/>
            <person name="Andreopoulos B."/>
            <person name="Baker S."/>
            <person name="Barry K."/>
            <person name="Bills G."/>
            <person name="Bluhm B."/>
            <person name="Cannon C."/>
            <person name="Castanera R."/>
            <person name="Culley D."/>
            <person name="Daum C."/>
            <person name="Ezra D."/>
            <person name="Gonzalez J."/>
            <person name="Henrissat B."/>
            <person name="Kuo A."/>
            <person name="Liang C."/>
            <person name="Lipzen A."/>
            <person name="Lutzoni F."/>
            <person name="Magnuson J."/>
            <person name="Mondo S."/>
            <person name="Nolan M."/>
            <person name="Ohm R."/>
            <person name="Pangilinan J."/>
            <person name="Park H.-J."/>
            <person name="Ramirez L."/>
            <person name="Alfaro M."/>
            <person name="Sun H."/>
            <person name="Tritt A."/>
            <person name="Yoshinaga Y."/>
            <person name="Zwiers L.-H."/>
            <person name="Turgeon B."/>
            <person name="Goodwin S."/>
            <person name="Spatafora J."/>
            <person name="Crous P."/>
            <person name="Grigoriev I."/>
        </authorList>
    </citation>
    <scope>NUCLEOTIDE SEQUENCE</scope>
    <source>
        <strain evidence="1">CBS 260.36</strain>
    </source>
</reference>
<name>A0A9P4IVU8_9PEZI</name>
<protein>
    <recommendedName>
        <fullName evidence="3">Protein kinase domain-containing protein</fullName>
    </recommendedName>
</protein>
<dbReference type="Proteomes" id="UP000799439">
    <property type="component" value="Unassembled WGS sequence"/>
</dbReference>
<gene>
    <name evidence="1" type="ORF">K461DRAFT_72651</name>
</gene>
<evidence type="ECO:0000313" key="2">
    <source>
        <dbReference type="Proteomes" id="UP000799439"/>
    </source>
</evidence>